<accession>A0A841MP90</accession>
<protein>
    <submittedName>
        <fullName evidence="1">Uncharacterized protein</fullName>
    </submittedName>
</protein>
<comment type="caution">
    <text evidence="1">The sequence shown here is derived from an EMBL/GenBank/DDBJ whole genome shotgun (WGS) entry which is preliminary data.</text>
</comment>
<gene>
    <name evidence="1" type="ORF">FHS59_003012</name>
</gene>
<proteinExistence type="predicted"/>
<dbReference type="EMBL" id="JACIJO010000003">
    <property type="protein sequence ID" value="MBB6327369.1"/>
    <property type="molecule type" value="Genomic_DNA"/>
</dbReference>
<evidence type="ECO:0000313" key="1">
    <source>
        <dbReference type="EMBL" id="MBB6327369.1"/>
    </source>
</evidence>
<keyword evidence="2" id="KW-1185">Reference proteome</keyword>
<sequence length="116" mass="12842">MKKFKLFVTLPLLVVFLFISNYSPAQDFNYSYALISITGKTLSNKLIVEVDLGDSPDQLIEGENLSKLLTNKESHASILNYMSGLGFELVETMVTTNQHNGDGGTSGFVFIMRKKG</sequence>
<name>A0A841MP90_9BACT</name>
<dbReference type="Proteomes" id="UP000588604">
    <property type="component" value="Unassembled WGS sequence"/>
</dbReference>
<dbReference type="AlphaFoldDB" id="A0A841MP90"/>
<reference evidence="1 2" key="1">
    <citation type="submission" date="2020-08" db="EMBL/GenBank/DDBJ databases">
        <title>Genomic Encyclopedia of Type Strains, Phase IV (KMG-IV): sequencing the most valuable type-strain genomes for metagenomic binning, comparative biology and taxonomic classification.</title>
        <authorList>
            <person name="Goeker M."/>
        </authorList>
    </citation>
    <scope>NUCLEOTIDE SEQUENCE [LARGE SCALE GENOMIC DNA]</scope>
    <source>
        <strain evidence="1 2">DSM 102044</strain>
    </source>
</reference>
<organism evidence="1 2">
    <name type="scientific">Algoriphagus iocasae</name>
    <dbReference type="NCBI Taxonomy" id="1836499"/>
    <lineage>
        <taxon>Bacteria</taxon>
        <taxon>Pseudomonadati</taxon>
        <taxon>Bacteroidota</taxon>
        <taxon>Cytophagia</taxon>
        <taxon>Cytophagales</taxon>
        <taxon>Cyclobacteriaceae</taxon>
        <taxon>Algoriphagus</taxon>
    </lineage>
</organism>
<dbReference type="RefSeq" id="WP_184496200.1">
    <property type="nucleotide sequence ID" value="NZ_JACIJO010000003.1"/>
</dbReference>
<evidence type="ECO:0000313" key="2">
    <source>
        <dbReference type="Proteomes" id="UP000588604"/>
    </source>
</evidence>